<organism evidence="1 2">
    <name type="scientific">Klebsiella grimontii</name>
    <dbReference type="NCBI Taxonomy" id="2058152"/>
    <lineage>
        <taxon>Bacteria</taxon>
        <taxon>Pseudomonadati</taxon>
        <taxon>Pseudomonadota</taxon>
        <taxon>Gammaproteobacteria</taxon>
        <taxon>Enterobacterales</taxon>
        <taxon>Enterobacteriaceae</taxon>
        <taxon>Klebsiella/Raoultella group</taxon>
        <taxon>Klebsiella</taxon>
    </lineage>
</organism>
<protein>
    <submittedName>
        <fullName evidence="1">Uncharacterized protein</fullName>
    </submittedName>
</protein>
<accession>A0A285B8R8</accession>
<sequence>MTHPVDLVFQSLTHIVEPFMGESVSIPQKCSCCQRDPDEFGHAGFLMVNGYGENVAHCRSCQTFFVSAPELMGVENPKKPTTGQKFGMWSGVGAVINLENNSAVLLAPQGVVNKLPTHFFEAVNVVTATSGQHLEYLFNTNLKFPIIYIQNFGVKTYELIRSLRVSLSGDAIFTCADQLMTTQNEVLFTLDLNKAKELHLEMQNYSKKEIDAFIRTVTQLAFSRITPEAASNQFKKDNLIPLLQLLPTDPHQRLSILRLLKKV</sequence>
<dbReference type="Proteomes" id="UP000220639">
    <property type="component" value="Unassembled WGS sequence"/>
</dbReference>
<proteinExistence type="predicted"/>
<dbReference type="AlphaFoldDB" id="A0A285B8R8"/>
<evidence type="ECO:0000313" key="2">
    <source>
        <dbReference type="Proteomes" id="UP000220639"/>
    </source>
</evidence>
<reference evidence="2" key="1">
    <citation type="submission" date="2017-08" db="EMBL/GenBank/DDBJ databases">
        <authorList>
            <person name="Brisse S."/>
        </authorList>
    </citation>
    <scope>NUCLEOTIDE SEQUENCE [LARGE SCALE GENOMIC DNA]</scope>
    <source>
        <strain evidence="2">06D021</strain>
    </source>
</reference>
<evidence type="ECO:0000313" key="1">
    <source>
        <dbReference type="EMBL" id="SNU37312.1"/>
    </source>
</evidence>
<dbReference type="EMBL" id="FZTC01000029">
    <property type="protein sequence ID" value="SNU37312.1"/>
    <property type="molecule type" value="Genomic_DNA"/>
</dbReference>
<gene>
    <name evidence="1" type="ORF">KOSB73_350009</name>
</gene>
<name>A0A285B8R8_9ENTR</name>